<dbReference type="Proteomes" id="UP001164929">
    <property type="component" value="Chromosome 10"/>
</dbReference>
<keyword evidence="2" id="KW-1185">Reference proteome</keyword>
<dbReference type="InterPro" id="IPR007750">
    <property type="entry name" value="DUF674"/>
</dbReference>
<evidence type="ECO:0008006" key="3">
    <source>
        <dbReference type="Google" id="ProtNLM"/>
    </source>
</evidence>
<evidence type="ECO:0000313" key="1">
    <source>
        <dbReference type="EMBL" id="KAJ6983217.1"/>
    </source>
</evidence>
<accession>A0AAD6MD81</accession>
<comment type="caution">
    <text evidence="1">The sequence shown here is derived from an EMBL/GenBank/DDBJ whole genome shotgun (WGS) entry which is preliminary data.</text>
</comment>
<evidence type="ECO:0000313" key="2">
    <source>
        <dbReference type="Proteomes" id="UP001164929"/>
    </source>
</evidence>
<organism evidence="1 2">
    <name type="scientific">Populus alba x Populus x berolinensis</name>
    <dbReference type="NCBI Taxonomy" id="444605"/>
    <lineage>
        <taxon>Eukaryota</taxon>
        <taxon>Viridiplantae</taxon>
        <taxon>Streptophyta</taxon>
        <taxon>Embryophyta</taxon>
        <taxon>Tracheophyta</taxon>
        <taxon>Spermatophyta</taxon>
        <taxon>Magnoliopsida</taxon>
        <taxon>eudicotyledons</taxon>
        <taxon>Gunneridae</taxon>
        <taxon>Pentapetalae</taxon>
        <taxon>rosids</taxon>
        <taxon>fabids</taxon>
        <taxon>Malpighiales</taxon>
        <taxon>Salicaceae</taxon>
        <taxon>Saliceae</taxon>
        <taxon>Populus</taxon>
    </lineage>
</organism>
<sequence>MAASKMSLKLLIDAKRNKVVLAEAGKDFVDFLLSLLALPLGTVIRLLTKSTTIGCISNLYGSLEKLDESYLQPNQNKDSILKPTITTQVTNPNFLLPDTKMPENRKLYYCSSHPGYVSDIQNSVCSCCRSRSMNQVVKFVGTNVSASTDTPASDQAGGYVKGLVTYMVTNDLSVSPMSMVSVVGLLNKIEIKDFSLLEEKVVEFGIKELTMSSSKISLKLLIDSKHNKVVFAEAGKDFVDFLLSLLALPVGTVIRLLTKSTMIGCIANLYGSLEKLDESYMQPNQNKDSILKQTITTQVTNPSFLLPDTKKPENRKLYYCSNHPGYVSDSQKSVCSHCRSQGYGTGYMSEEVKFADMNDSSTSTDTPSSEQGGYVKGLVTYMVTGDLSVSPMSMVSGVGLLNKFDIKDFGVLEEKVVELGINEGLELLKASLLSKDALTAVFLPKLN</sequence>
<name>A0AAD6MD81_9ROSI</name>
<dbReference type="Pfam" id="PF05056">
    <property type="entry name" value="DUF674"/>
    <property type="match status" value="2"/>
</dbReference>
<reference evidence="1" key="1">
    <citation type="journal article" date="2023" name="Mol. Ecol. Resour.">
        <title>Chromosome-level genome assembly of a triploid poplar Populus alba 'Berolinensis'.</title>
        <authorList>
            <person name="Chen S."/>
            <person name="Yu Y."/>
            <person name="Wang X."/>
            <person name="Wang S."/>
            <person name="Zhang T."/>
            <person name="Zhou Y."/>
            <person name="He R."/>
            <person name="Meng N."/>
            <person name="Wang Y."/>
            <person name="Liu W."/>
            <person name="Liu Z."/>
            <person name="Liu J."/>
            <person name="Guo Q."/>
            <person name="Huang H."/>
            <person name="Sederoff R.R."/>
            <person name="Wang G."/>
            <person name="Qu G."/>
            <person name="Chen S."/>
        </authorList>
    </citation>
    <scope>NUCLEOTIDE SEQUENCE</scope>
    <source>
        <strain evidence="1">SC-2020</strain>
    </source>
</reference>
<dbReference type="EMBL" id="JAQIZT010000010">
    <property type="protein sequence ID" value="KAJ6983217.1"/>
    <property type="molecule type" value="Genomic_DNA"/>
</dbReference>
<dbReference type="PANTHER" id="PTHR33103:SF19">
    <property type="entry name" value="OS09G0544700 PROTEIN"/>
    <property type="match status" value="1"/>
</dbReference>
<gene>
    <name evidence="1" type="ORF">NC653_026127</name>
</gene>
<dbReference type="AlphaFoldDB" id="A0AAD6MD81"/>
<proteinExistence type="predicted"/>
<protein>
    <recommendedName>
        <fullName evidence="3">DUF674 domain-containing protein</fullName>
    </recommendedName>
</protein>
<dbReference type="PANTHER" id="PTHR33103">
    <property type="entry name" value="OS01G0153900 PROTEIN"/>
    <property type="match status" value="1"/>
</dbReference>